<keyword evidence="1" id="KW-0808">Transferase</keyword>
<protein>
    <recommendedName>
        <fullName evidence="3">N-acetyltransferase domain-containing protein</fullName>
    </recommendedName>
</protein>
<organism evidence="4 5">
    <name type="scientific">Ilumatobacter coccineus (strain NBRC 103263 / KCTC 29153 / YM16-304)</name>
    <dbReference type="NCBI Taxonomy" id="1313172"/>
    <lineage>
        <taxon>Bacteria</taxon>
        <taxon>Bacillati</taxon>
        <taxon>Actinomycetota</taxon>
        <taxon>Acidimicrobiia</taxon>
        <taxon>Acidimicrobiales</taxon>
        <taxon>Ilumatobacteraceae</taxon>
        <taxon>Ilumatobacter</taxon>
    </lineage>
</organism>
<sequence length="158" mass="17390">MTSYIAAIDHPSLYGQIQPFVDGLRAESRRFGAADRCNPKPFPSLVRKVSDPQRLRFGAMLDGRLVGMCSLSRDGEVAVVLDHDHRGQGHGTLLLSHVIQTATKLSFPRLVMETSRRSRPVSRLSERFGWTSIERGHGRVELILNLTGDRIAGASVGA</sequence>
<dbReference type="RefSeq" id="WP_015440279.1">
    <property type="nucleotide sequence ID" value="NC_020520.1"/>
</dbReference>
<dbReference type="KEGG" id="aym:YM304_07170"/>
<evidence type="ECO:0000256" key="1">
    <source>
        <dbReference type="ARBA" id="ARBA00022679"/>
    </source>
</evidence>
<name>A0A6C7E2K1_ILUCY</name>
<dbReference type="EMBL" id="AP012057">
    <property type="protein sequence ID" value="BAN01031.1"/>
    <property type="molecule type" value="Genomic_DNA"/>
</dbReference>
<evidence type="ECO:0000259" key="3">
    <source>
        <dbReference type="PROSITE" id="PS51186"/>
    </source>
</evidence>
<dbReference type="PANTHER" id="PTHR43877">
    <property type="entry name" value="AMINOALKYLPHOSPHONATE N-ACETYLTRANSFERASE-RELATED-RELATED"/>
    <property type="match status" value="1"/>
</dbReference>
<dbReference type="Pfam" id="PF00583">
    <property type="entry name" value="Acetyltransf_1"/>
    <property type="match status" value="1"/>
</dbReference>
<dbReference type="InterPro" id="IPR000182">
    <property type="entry name" value="GNAT_dom"/>
</dbReference>
<keyword evidence="5" id="KW-1185">Reference proteome</keyword>
<dbReference type="PROSITE" id="PS51186">
    <property type="entry name" value="GNAT"/>
    <property type="match status" value="1"/>
</dbReference>
<dbReference type="OrthoDB" id="9803233at2"/>
<evidence type="ECO:0000256" key="2">
    <source>
        <dbReference type="ARBA" id="ARBA00023315"/>
    </source>
</evidence>
<dbReference type="Gene3D" id="3.40.630.30">
    <property type="match status" value="1"/>
</dbReference>
<dbReference type="AlphaFoldDB" id="A0A6C7E2K1"/>
<proteinExistence type="predicted"/>
<keyword evidence="2" id="KW-0012">Acyltransferase</keyword>
<evidence type="ECO:0000313" key="4">
    <source>
        <dbReference type="EMBL" id="BAN01031.1"/>
    </source>
</evidence>
<accession>A0A6C7E2K1</accession>
<dbReference type="CDD" id="cd04301">
    <property type="entry name" value="NAT_SF"/>
    <property type="match status" value="1"/>
</dbReference>
<reference evidence="4 5" key="1">
    <citation type="journal article" date="2013" name="Int. J. Syst. Evol. Microbiol.">
        <title>Ilumatobacter nonamiense sp. nov. and Ilumatobacter coccineum sp. nov., isolated from seashore sand.</title>
        <authorList>
            <person name="Matsumoto A."/>
            <person name="Kasai H."/>
            <person name="Matsuo Y."/>
            <person name="Shizuri Y."/>
            <person name="Ichikawa N."/>
            <person name="Fujita N."/>
            <person name="Omura S."/>
            <person name="Takahashi Y."/>
        </authorList>
    </citation>
    <scope>NUCLEOTIDE SEQUENCE [LARGE SCALE GENOMIC DNA]</scope>
    <source>
        <strain evidence="5">NBRC 103263 / KCTC 29153 / YM16-304</strain>
    </source>
</reference>
<gene>
    <name evidence="4" type="ORF">YM304_07170</name>
</gene>
<dbReference type="GO" id="GO:0016747">
    <property type="term" value="F:acyltransferase activity, transferring groups other than amino-acyl groups"/>
    <property type="evidence" value="ECO:0007669"/>
    <property type="project" value="InterPro"/>
</dbReference>
<dbReference type="InterPro" id="IPR050832">
    <property type="entry name" value="Bact_Acetyltransf"/>
</dbReference>
<dbReference type="Proteomes" id="UP000011863">
    <property type="component" value="Chromosome"/>
</dbReference>
<evidence type="ECO:0000313" key="5">
    <source>
        <dbReference type="Proteomes" id="UP000011863"/>
    </source>
</evidence>
<feature type="domain" description="N-acetyltransferase" evidence="3">
    <location>
        <begin position="1"/>
        <end position="147"/>
    </location>
</feature>
<dbReference type="InterPro" id="IPR016181">
    <property type="entry name" value="Acyl_CoA_acyltransferase"/>
</dbReference>
<dbReference type="SUPFAM" id="SSF55729">
    <property type="entry name" value="Acyl-CoA N-acyltransferases (Nat)"/>
    <property type="match status" value="1"/>
</dbReference>